<dbReference type="EMBL" id="MH325903">
    <property type="protein sequence ID" value="AWU66753.1"/>
    <property type="molecule type" value="Genomic_DNA"/>
</dbReference>
<dbReference type="AlphaFoldDB" id="A0A2Z4C0D4"/>
<dbReference type="InterPro" id="IPR029044">
    <property type="entry name" value="Nucleotide-diphossugar_trans"/>
</dbReference>
<dbReference type="PANTHER" id="PTHR22916">
    <property type="entry name" value="GLYCOSYLTRANSFERASE"/>
    <property type="match status" value="1"/>
</dbReference>
<dbReference type="SUPFAM" id="SSF53448">
    <property type="entry name" value="Nucleotide-diphospho-sugar transferases"/>
    <property type="match status" value="1"/>
</dbReference>
<evidence type="ECO:0000313" key="2">
    <source>
        <dbReference type="EMBL" id="AWU66753.1"/>
    </source>
</evidence>
<dbReference type="InterPro" id="IPR001173">
    <property type="entry name" value="Glyco_trans_2-like"/>
</dbReference>
<accession>A0A2Z4C0D4</accession>
<sequence>MQSKNKYSCSVITPVYNEEKNINKFLDVLGKVNSSSIQFIIIDDGSSDKTSSIIADYLQTHNAKGNIKFISKDNGGAADARLLGIKNADSVFIAFWDCDDVIEPGTIDRALEKFAEDSDIDFVLFDYYAINNGKKKRFDYSIKNWPVTGLIAFSNTIDAWGIHGFGVYRKETILSGYYIAQKFTKDKENNINDDELIARAAILSARKVTMSEGRYLYSDNILSTTRGINKNLYKMSSTAINLLHLIEQDSRTLDFIPAAHLYMLRVSTNLFLKKYRWRRQLNNISEWDASLKKLTHQIVFKNIYIETRKKPKLFFWSVAKFLVLKSVCG</sequence>
<dbReference type="RefSeq" id="WP_115489771.1">
    <property type="nucleotide sequence ID" value="NZ_JAMGZN010000001.1"/>
</dbReference>
<gene>
    <name evidence="2" type="primary">gt1</name>
</gene>
<proteinExistence type="predicted"/>
<reference evidence="2" key="1">
    <citation type="submission" date="2018-05" db="EMBL/GenBank/DDBJ databases">
        <authorList>
            <person name="Lanie J.A."/>
            <person name="Ng W.-L."/>
            <person name="Kazmierczak K.M."/>
            <person name="Andrzejewski T.M."/>
            <person name="Davidsen T.M."/>
            <person name="Wayne K.J."/>
            <person name="Tettelin H."/>
            <person name="Glass J.I."/>
            <person name="Rusch D."/>
            <person name="Podicherti R."/>
            <person name="Tsui H.-C.T."/>
            <person name="Winkler M.E."/>
        </authorList>
    </citation>
    <scope>NUCLEOTIDE SEQUENCE</scope>
    <source>
        <strain evidence="2">O41_G3915</strain>
    </source>
</reference>
<dbReference type="Gene3D" id="3.90.550.10">
    <property type="entry name" value="Spore Coat Polysaccharide Biosynthesis Protein SpsA, Chain A"/>
    <property type="match status" value="1"/>
</dbReference>
<evidence type="ECO:0000259" key="1">
    <source>
        <dbReference type="Pfam" id="PF00535"/>
    </source>
</evidence>
<protein>
    <submittedName>
        <fullName evidence="2">CDP-glucose 4 6-dehydratase</fullName>
    </submittedName>
</protein>
<feature type="domain" description="Glycosyltransferase 2-like" evidence="1">
    <location>
        <begin position="10"/>
        <end position="139"/>
    </location>
</feature>
<dbReference type="Pfam" id="PF00535">
    <property type="entry name" value="Glycos_transf_2"/>
    <property type="match status" value="1"/>
</dbReference>
<organism evidence="2">
    <name type="scientific">Citrobacter freundii</name>
    <dbReference type="NCBI Taxonomy" id="546"/>
    <lineage>
        <taxon>Bacteria</taxon>
        <taxon>Pseudomonadati</taxon>
        <taxon>Pseudomonadota</taxon>
        <taxon>Gammaproteobacteria</taxon>
        <taxon>Enterobacterales</taxon>
        <taxon>Enterobacteriaceae</taxon>
        <taxon>Citrobacter</taxon>
        <taxon>Citrobacter freundii complex</taxon>
    </lineage>
</organism>
<dbReference type="CDD" id="cd00761">
    <property type="entry name" value="Glyco_tranf_GTA_type"/>
    <property type="match status" value="1"/>
</dbReference>
<dbReference type="GO" id="GO:0016758">
    <property type="term" value="F:hexosyltransferase activity"/>
    <property type="evidence" value="ECO:0007669"/>
    <property type="project" value="UniProtKB-ARBA"/>
</dbReference>
<name>A0A2Z4C0D4_CITFR</name>